<accession>A0A8J5JXK1</accession>
<feature type="compositionally biased region" description="Basic and acidic residues" evidence="1">
    <location>
        <begin position="29"/>
        <end position="43"/>
    </location>
</feature>
<feature type="region of interest" description="Disordered" evidence="1">
    <location>
        <begin position="231"/>
        <end position="353"/>
    </location>
</feature>
<gene>
    <name evidence="2" type="ORF">Hamer_G004482</name>
</gene>
<evidence type="ECO:0000256" key="1">
    <source>
        <dbReference type="SAM" id="MobiDB-lite"/>
    </source>
</evidence>
<dbReference type="EMBL" id="JAHLQT010026473">
    <property type="protein sequence ID" value="KAG7163349.1"/>
    <property type="molecule type" value="Genomic_DNA"/>
</dbReference>
<dbReference type="AlphaFoldDB" id="A0A8J5JXK1"/>
<comment type="caution">
    <text evidence="2">The sequence shown here is derived from an EMBL/GenBank/DDBJ whole genome shotgun (WGS) entry which is preliminary data.</text>
</comment>
<keyword evidence="3" id="KW-1185">Reference proteome</keyword>
<evidence type="ECO:0000313" key="2">
    <source>
        <dbReference type="EMBL" id="KAG7163349.1"/>
    </source>
</evidence>
<feature type="compositionally biased region" description="Polar residues" evidence="1">
    <location>
        <begin position="256"/>
        <end position="288"/>
    </location>
</feature>
<feature type="compositionally biased region" description="Polar residues" evidence="1">
    <location>
        <begin position="311"/>
        <end position="337"/>
    </location>
</feature>
<evidence type="ECO:0000313" key="3">
    <source>
        <dbReference type="Proteomes" id="UP000747542"/>
    </source>
</evidence>
<name>A0A8J5JXK1_HOMAM</name>
<organism evidence="2 3">
    <name type="scientific">Homarus americanus</name>
    <name type="common">American lobster</name>
    <dbReference type="NCBI Taxonomy" id="6706"/>
    <lineage>
        <taxon>Eukaryota</taxon>
        <taxon>Metazoa</taxon>
        <taxon>Ecdysozoa</taxon>
        <taxon>Arthropoda</taxon>
        <taxon>Crustacea</taxon>
        <taxon>Multicrustacea</taxon>
        <taxon>Malacostraca</taxon>
        <taxon>Eumalacostraca</taxon>
        <taxon>Eucarida</taxon>
        <taxon>Decapoda</taxon>
        <taxon>Pleocyemata</taxon>
        <taxon>Astacidea</taxon>
        <taxon>Nephropoidea</taxon>
        <taxon>Nephropidae</taxon>
        <taxon>Homarus</taxon>
    </lineage>
</organism>
<sequence length="457" mass="51632">MHGNSGWTHGWFSSVGRPGVCEGPPHPSGYEDTHQQQHDDAQQPREFNSGKYSLSERCDPLSGGDGYYMSTLSPHPPAKCCHMRDLPAVSRRYASFKRHTHEELPPSEPLYVKGSKRYSDRSVHPDFSSGQQIDDFRDFRDDSTSHSYLKKSFSAVEFLREVSKKLDHTTDETSQLLDGVETEDNNADSPGLFGTGNIRHCPSSSSSAWQSFVNNLETGEKRQGMMPVLFDDPEGGIKRSSNPFNRGSSDTHHDCPTTTSTARLNFPENTNTLHQHNTMNGSDEQVYNKQDYCSGENTRPVSPDLFASQDPYHTTTPPSFNLQNGNSSTPQRVYNSQHDPHESRAQGSGEQIHESIRHSLGREDCDTARESHIRFSPKISLTRTEDTYRRGLSGGMVRVSTVEGEMILNPRHWRLARTFTGLLGHKKIQFVEFTSEFGEETFRVHREICPWLSDFDK</sequence>
<protein>
    <submittedName>
        <fullName evidence="2">Uncharacterized protein</fullName>
    </submittedName>
</protein>
<feature type="compositionally biased region" description="Polar residues" evidence="1">
    <location>
        <begin position="239"/>
        <end position="248"/>
    </location>
</feature>
<proteinExistence type="predicted"/>
<reference evidence="2" key="1">
    <citation type="journal article" date="2021" name="Sci. Adv.">
        <title>The American lobster genome reveals insights on longevity, neural, and immune adaptations.</title>
        <authorList>
            <person name="Polinski J.M."/>
            <person name="Zimin A.V."/>
            <person name="Clark K.F."/>
            <person name="Kohn A.B."/>
            <person name="Sadowski N."/>
            <person name="Timp W."/>
            <person name="Ptitsyn A."/>
            <person name="Khanna P."/>
            <person name="Romanova D.Y."/>
            <person name="Williams P."/>
            <person name="Greenwood S.J."/>
            <person name="Moroz L.L."/>
            <person name="Walt D.R."/>
            <person name="Bodnar A.G."/>
        </authorList>
    </citation>
    <scope>NUCLEOTIDE SEQUENCE</scope>
    <source>
        <strain evidence="2">GMGI-L3</strain>
    </source>
</reference>
<dbReference type="Proteomes" id="UP000747542">
    <property type="component" value="Unassembled WGS sequence"/>
</dbReference>
<feature type="region of interest" description="Disordered" evidence="1">
    <location>
        <begin position="18"/>
        <end position="54"/>
    </location>
</feature>